<proteinExistence type="predicted"/>
<dbReference type="EMBL" id="CAUOFW020002032">
    <property type="protein sequence ID" value="CAK9150389.1"/>
    <property type="molecule type" value="Genomic_DNA"/>
</dbReference>
<name>A0ABC8RZI9_9AQUA</name>
<protein>
    <recommendedName>
        <fullName evidence="3">RNase H type-1 domain-containing protein</fullName>
    </recommendedName>
</protein>
<gene>
    <name evidence="1" type="ORF">ILEXP_LOCUS18536</name>
</gene>
<dbReference type="AlphaFoldDB" id="A0ABC8RZI9"/>
<accession>A0ABC8RZI9</accession>
<reference evidence="1 2" key="1">
    <citation type="submission" date="2024-02" db="EMBL/GenBank/DDBJ databases">
        <authorList>
            <person name="Vignale AGUSTIN F."/>
            <person name="Sosa J E."/>
            <person name="Modenutti C."/>
        </authorList>
    </citation>
    <scope>NUCLEOTIDE SEQUENCE [LARGE SCALE GENOMIC DNA]</scope>
</reference>
<keyword evidence="2" id="KW-1185">Reference proteome</keyword>
<evidence type="ECO:0000313" key="2">
    <source>
        <dbReference type="Proteomes" id="UP001642360"/>
    </source>
</evidence>
<evidence type="ECO:0000313" key="1">
    <source>
        <dbReference type="EMBL" id="CAK9150389.1"/>
    </source>
</evidence>
<feature type="non-terminal residue" evidence="1">
    <location>
        <position position="71"/>
    </location>
</feature>
<sequence>MEHFVAAQVNRQHDSQQGIVAETNQWTAPSPCFLKINIDGAISEAKESAGAGVVVRDWNGRFVAGHSRRIP</sequence>
<organism evidence="1 2">
    <name type="scientific">Ilex paraguariensis</name>
    <name type="common">yerba mate</name>
    <dbReference type="NCBI Taxonomy" id="185542"/>
    <lineage>
        <taxon>Eukaryota</taxon>
        <taxon>Viridiplantae</taxon>
        <taxon>Streptophyta</taxon>
        <taxon>Embryophyta</taxon>
        <taxon>Tracheophyta</taxon>
        <taxon>Spermatophyta</taxon>
        <taxon>Magnoliopsida</taxon>
        <taxon>eudicotyledons</taxon>
        <taxon>Gunneridae</taxon>
        <taxon>Pentapetalae</taxon>
        <taxon>asterids</taxon>
        <taxon>campanulids</taxon>
        <taxon>Aquifoliales</taxon>
        <taxon>Aquifoliaceae</taxon>
        <taxon>Ilex</taxon>
    </lineage>
</organism>
<dbReference type="Proteomes" id="UP001642360">
    <property type="component" value="Unassembled WGS sequence"/>
</dbReference>
<comment type="caution">
    <text evidence="1">The sequence shown here is derived from an EMBL/GenBank/DDBJ whole genome shotgun (WGS) entry which is preliminary data.</text>
</comment>
<evidence type="ECO:0008006" key="3">
    <source>
        <dbReference type="Google" id="ProtNLM"/>
    </source>
</evidence>